<organism evidence="2 3">
    <name type="scientific">Orchesella cincta</name>
    <name type="common">Springtail</name>
    <name type="synonym">Podura cincta</name>
    <dbReference type="NCBI Taxonomy" id="48709"/>
    <lineage>
        <taxon>Eukaryota</taxon>
        <taxon>Metazoa</taxon>
        <taxon>Ecdysozoa</taxon>
        <taxon>Arthropoda</taxon>
        <taxon>Hexapoda</taxon>
        <taxon>Collembola</taxon>
        <taxon>Entomobryomorpha</taxon>
        <taxon>Entomobryoidea</taxon>
        <taxon>Orchesellidae</taxon>
        <taxon>Orchesellinae</taxon>
        <taxon>Orchesella</taxon>
    </lineage>
</organism>
<comment type="caution">
    <text evidence="2">The sequence shown here is derived from an EMBL/GenBank/DDBJ whole genome shotgun (WGS) entry which is preliminary data.</text>
</comment>
<evidence type="ECO:0000313" key="3">
    <source>
        <dbReference type="Proteomes" id="UP000094527"/>
    </source>
</evidence>
<feature type="region of interest" description="Disordered" evidence="1">
    <location>
        <begin position="395"/>
        <end position="432"/>
    </location>
</feature>
<accession>A0A1D2MVM0</accession>
<feature type="compositionally biased region" description="Polar residues" evidence="1">
    <location>
        <begin position="596"/>
        <end position="606"/>
    </location>
</feature>
<evidence type="ECO:0000313" key="2">
    <source>
        <dbReference type="EMBL" id="ODM97113.1"/>
    </source>
</evidence>
<sequence length="606" mass="67395">MALMHLKEFPTYGLPRLEHIFPLNTAQRSVTAPRNRMTMAGNAYAERVRKEEYFEILDETIRTNPYRKAATAMASVMSKHGITSNTGNVLGKPPSLQQTSTAPEKKCALTRAVKLAQNCGQKLNLLKEDLQVLCSEFGKKPVALPSGISPDGSGSLSFSTSSVDKATLIGHLVTLIGEAETIARRIYETAVGLHIAEDYFRQPEDLKVLDFSNAGRIQIPNYNFNHASQLCLEWLHSTALKWLRGFKDEGEEELGEFIKLFESFTKAVKDYTEAVCLANQVFRVLLYPNTQGKESLQEYVLAMGHLLKNDVIMEIQSLRRAFDNIQYTFERVGWAASIAWMRYSGKSVTVETLNENGLQVDRSSFQHKFYEGPPKNKWKKKDLDVKSKKGKKLVSLNGNYKGDEGTTPTSSTATFKTVPRKNSSQVTTKCHPRGDVETLSSEILPKNALAQQDLTKVFQQSHNAIDEEVALSRRSRSTPDITKKKTLKKKLQSKKTKMPSNIGALNMVPSTTSGESQVDSNGATLHHTNSVVSDEKVVASKNSSKNQIRKVGKIPRALREQFNAVFGTQVMAMKAVKPTKEKKAGKTRAKRAGETNKGQDATVTSR</sequence>
<dbReference type="Proteomes" id="UP000094527">
    <property type="component" value="Unassembled WGS sequence"/>
</dbReference>
<name>A0A1D2MVM0_ORCCI</name>
<feature type="compositionally biased region" description="Low complexity" evidence="1">
    <location>
        <begin position="406"/>
        <end position="417"/>
    </location>
</feature>
<feature type="region of interest" description="Disordered" evidence="1">
    <location>
        <begin position="577"/>
        <end position="606"/>
    </location>
</feature>
<feature type="compositionally biased region" description="Basic residues" evidence="1">
    <location>
        <begin position="484"/>
        <end position="496"/>
    </location>
</feature>
<evidence type="ECO:0000256" key="1">
    <source>
        <dbReference type="SAM" id="MobiDB-lite"/>
    </source>
</evidence>
<dbReference type="EMBL" id="LJIJ01000471">
    <property type="protein sequence ID" value="ODM97113.1"/>
    <property type="molecule type" value="Genomic_DNA"/>
</dbReference>
<proteinExistence type="predicted"/>
<keyword evidence="3" id="KW-1185">Reference proteome</keyword>
<gene>
    <name evidence="2" type="ORF">Ocin01_09565</name>
</gene>
<reference evidence="2 3" key="1">
    <citation type="journal article" date="2016" name="Genome Biol. Evol.">
        <title>Gene Family Evolution Reflects Adaptation to Soil Environmental Stressors in the Genome of the Collembolan Orchesella cincta.</title>
        <authorList>
            <person name="Faddeeva-Vakhrusheva A."/>
            <person name="Derks M.F."/>
            <person name="Anvar S.Y."/>
            <person name="Agamennone V."/>
            <person name="Suring W."/>
            <person name="Smit S."/>
            <person name="van Straalen N.M."/>
            <person name="Roelofs D."/>
        </authorList>
    </citation>
    <scope>NUCLEOTIDE SEQUENCE [LARGE SCALE GENOMIC DNA]</scope>
    <source>
        <tissue evidence="2">Mixed pool</tissue>
    </source>
</reference>
<dbReference type="OrthoDB" id="10635656at2759"/>
<dbReference type="AlphaFoldDB" id="A0A1D2MVM0"/>
<protein>
    <submittedName>
        <fullName evidence="2">Uncharacterized protein</fullName>
    </submittedName>
</protein>
<feature type="region of interest" description="Disordered" evidence="1">
    <location>
        <begin position="471"/>
        <end position="496"/>
    </location>
</feature>